<sequence>MLLFLGAIILSTSFKSILKKFTIPSYNKLKHPKTLELNFCENNSTYKFINRMSELGDVVKYDILSDNLIISHNLISEFISYPSEIFNTDKAIYKNFVDSKLFMEYINRISDISYLDSFSKYNIFKIISRYYKSKEDNRRIEAISNTILDNLKNIHYPEKEITAIKILKNYCSSKDRFPSIDHTRSLIGIYFSMSMIPTPRIHNILIDISVQPDLYKVLVNEQRKVIKEHGYKITMAYLMEMKILDSFIQESLALSSSASYMHREVKSDIFLSNGDFIKKGSLLSVCSFSKYHNPKKSEYSLRQFDLSKRLKSKIDKNANDDSDLIWGYGE</sequence>
<dbReference type="GO" id="GO:0016705">
    <property type="term" value="F:oxidoreductase activity, acting on paired donors, with incorporation or reduction of molecular oxygen"/>
    <property type="evidence" value="ECO:0007669"/>
    <property type="project" value="InterPro"/>
</dbReference>
<dbReference type="Proteomes" id="UP000245383">
    <property type="component" value="Unassembled WGS sequence"/>
</dbReference>
<dbReference type="Pfam" id="PF00067">
    <property type="entry name" value="p450"/>
    <property type="match status" value="1"/>
</dbReference>
<reference evidence="4 5" key="1">
    <citation type="journal article" date="2018" name="MBio">
        <title>Comparative Genomics Reveals the Core Gene Toolbox for the Fungus-Insect Symbiosis.</title>
        <authorList>
            <person name="Wang Y."/>
            <person name="Stata M."/>
            <person name="Wang W."/>
            <person name="Stajich J.E."/>
            <person name="White M.M."/>
            <person name="Moncalvo J.M."/>
        </authorList>
    </citation>
    <scope>NUCLEOTIDE SEQUENCE [LARGE SCALE GENOMIC DNA]</scope>
    <source>
        <strain evidence="4 5">SWE-8-4</strain>
    </source>
</reference>
<name>A0A2T9YC07_9FUNG</name>
<dbReference type="InterPro" id="IPR036396">
    <property type="entry name" value="Cyt_P450_sf"/>
</dbReference>
<dbReference type="OrthoDB" id="1844152at2759"/>
<dbReference type="PANTHER" id="PTHR46206">
    <property type="entry name" value="CYTOCHROME P450"/>
    <property type="match status" value="1"/>
</dbReference>
<dbReference type="Gene3D" id="1.10.630.10">
    <property type="entry name" value="Cytochrome P450"/>
    <property type="match status" value="1"/>
</dbReference>
<keyword evidence="5" id="KW-1185">Reference proteome</keyword>
<comment type="cofactor">
    <cofactor evidence="1">
        <name>heme</name>
        <dbReference type="ChEBI" id="CHEBI:30413"/>
    </cofactor>
</comment>
<evidence type="ECO:0000256" key="3">
    <source>
        <dbReference type="ARBA" id="ARBA00022723"/>
    </source>
</evidence>
<comment type="similarity">
    <text evidence="2">Belongs to the cytochrome P450 family.</text>
</comment>
<dbReference type="GO" id="GO:0004497">
    <property type="term" value="F:monooxygenase activity"/>
    <property type="evidence" value="ECO:0007669"/>
    <property type="project" value="InterPro"/>
</dbReference>
<keyword evidence="3" id="KW-0479">Metal-binding</keyword>
<gene>
    <name evidence="4" type="ORF">BB561_005140</name>
</gene>
<protein>
    <submittedName>
        <fullName evidence="4">Uncharacterized protein</fullName>
    </submittedName>
</protein>
<dbReference type="SUPFAM" id="SSF48264">
    <property type="entry name" value="Cytochrome P450"/>
    <property type="match status" value="1"/>
</dbReference>
<dbReference type="AlphaFoldDB" id="A0A2T9YC07"/>
<evidence type="ECO:0000256" key="1">
    <source>
        <dbReference type="ARBA" id="ARBA00001971"/>
    </source>
</evidence>
<organism evidence="4 5">
    <name type="scientific">Smittium simulii</name>
    <dbReference type="NCBI Taxonomy" id="133385"/>
    <lineage>
        <taxon>Eukaryota</taxon>
        <taxon>Fungi</taxon>
        <taxon>Fungi incertae sedis</taxon>
        <taxon>Zoopagomycota</taxon>
        <taxon>Kickxellomycotina</taxon>
        <taxon>Harpellomycetes</taxon>
        <taxon>Harpellales</taxon>
        <taxon>Legeriomycetaceae</taxon>
        <taxon>Smittium</taxon>
    </lineage>
</organism>
<dbReference type="InterPro" id="IPR001128">
    <property type="entry name" value="Cyt_P450"/>
</dbReference>
<proteinExistence type="inferred from homology"/>
<evidence type="ECO:0000313" key="4">
    <source>
        <dbReference type="EMBL" id="PVU89860.1"/>
    </source>
</evidence>
<dbReference type="GO" id="GO:0005506">
    <property type="term" value="F:iron ion binding"/>
    <property type="evidence" value="ECO:0007669"/>
    <property type="project" value="InterPro"/>
</dbReference>
<dbReference type="GO" id="GO:0020037">
    <property type="term" value="F:heme binding"/>
    <property type="evidence" value="ECO:0007669"/>
    <property type="project" value="InterPro"/>
</dbReference>
<comment type="caution">
    <text evidence="4">The sequence shown here is derived from an EMBL/GenBank/DDBJ whole genome shotgun (WGS) entry which is preliminary data.</text>
</comment>
<dbReference type="EMBL" id="MBFR01000294">
    <property type="protein sequence ID" value="PVU89860.1"/>
    <property type="molecule type" value="Genomic_DNA"/>
</dbReference>
<accession>A0A2T9YC07</accession>
<evidence type="ECO:0000256" key="2">
    <source>
        <dbReference type="ARBA" id="ARBA00010617"/>
    </source>
</evidence>
<evidence type="ECO:0000313" key="5">
    <source>
        <dbReference type="Proteomes" id="UP000245383"/>
    </source>
</evidence>